<accession>A0A163XBZ2</accession>
<dbReference type="Gene3D" id="3.30.460.10">
    <property type="entry name" value="Beta Polymerase, domain 2"/>
    <property type="match status" value="1"/>
</dbReference>
<name>A0A163XBZ2_9FLAO</name>
<organism evidence="1 2">
    <name type="scientific">Myroides marinus</name>
    <dbReference type="NCBI Taxonomy" id="703342"/>
    <lineage>
        <taxon>Bacteria</taxon>
        <taxon>Pseudomonadati</taxon>
        <taxon>Bacteroidota</taxon>
        <taxon>Flavobacteriia</taxon>
        <taxon>Flavobacteriales</taxon>
        <taxon>Flavobacteriaceae</taxon>
        <taxon>Myroides</taxon>
    </lineage>
</organism>
<proteinExistence type="predicted"/>
<evidence type="ECO:0000313" key="2">
    <source>
        <dbReference type="Proteomes" id="UP000076630"/>
    </source>
</evidence>
<dbReference type="GO" id="GO:0016779">
    <property type="term" value="F:nucleotidyltransferase activity"/>
    <property type="evidence" value="ECO:0007669"/>
    <property type="project" value="UniProtKB-KW"/>
</dbReference>
<sequence>MSPISETKILTLAKQDERIRAVILNGSRANSLVAPDEYQDYDVLFMVSDIESIKKDNTIYKTFGQPVIQQLPDDMLLGSEEGVIPFSYAYLMIYEDGSRLDLTLFPIDKLDEYKRDSLSIIWLDKDGLFKDMPEASDIDYHVQRPSQREFTEVCNEFWWCTTNVAKGLAREERVYAKDMMETVVRPMFLQLLEWKVGSEHNFSASIGKSGKYIKQYLSTKAYNKVLRTYSNANIQNTWEAFNTMTTYFYELQLKLGKRLALDVNTKEAKNTLKYIEKIRSSVIL</sequence>
<dbReference type="Pfam" id="PF04439">
    <property type="entry name" value="Adenyl_transf"/>
    <property type="match status" value="1"/>
</dbReference>
<comment type="caution">
    <text evidence="1">The sequence shown here is derived from an EMBL/GenBank/DDBJ whole genome shotgun (WGS) entry which is preliminary data.</text>
</comment>
<protein>
    <submittedName>
        <fullName evidence="1">Aminoglycoside adenylyltransferase</fullName>
    </submittedName>
</protein>
<keyword evidence="1" id="KW-0548">Nucleotidyltransferase</keyword>
<dbReference type="SUPFAM" id="SSF81631">
    <property type="entry name" value="PAP/OAS1 substrate-binding domain"/>
    <property type="match status" value="1"/>
</dbReference>
<keyword evidence="2" id="KW-1185">Reference proteome</keyword>
<dbReference type="RefSeq" id="WP_038987405.1">
    <property type="nucleotide sequence ID" value="NZ_JWJO01000047.1"/>
</dbReference>
<reference evidence="1 2" key="1">
    <citation type="submission" date="2016-01" db="EMBL/GenBank/DDBJ databases">
        <title>Whole genome sequencing of Myroides marinus L41.</title>
        <authorList>
            <person name="Hong K.W."/>
        </authorList>
    </citation>
    <scope>NUCLEOTIDE SEQUENCE [LARGE SCALE GENOMIC DNA]</scope>
    <source>
        <strain evidence="1 2">L41</strain>
    </source>
</reference>
<dbReference type="PIRSF" id="PIRSF000812">
    <property type="entry name" value="AAD"/>
    <property type="match status" value="1"/>
</dbReference>
<dbReference type="InterPro" id="IPR007530">
    <property type="entry name" value="Aminoglycoside_adenylylTfrase"/>
</dbReference>
<dbReference type="EMBL" id="LQNU01000068">
    <property type="protein sequence ID" value="KZE77657.1"/>
    <property type="molecule type" value="Genomic_DNA"/>
</dbReference>
<dbReference type="AlphaFoldDB" id="A0A163XBZ2"/>
<keyword evidence="1" id="KW-0808">Transferase</keyword>
<dbReference type="InterPro" id="IPR043519">
    <property type="entry name" value="NT_sf"/>
</dbReference>
<dbReference type="Proteomes" id="UP000076630">
    <property type="component" value="Unassembled WGS sequence"/>
</dbReference>
<evidence type="ECO:0000313" key="1">
    <source>
        <dbReference type="EMBL" id="KZE77657.1"/>
    </source>
</evidence>
<gene>
    <name evidence="1" type="ORF">AV926_13980</name>
</gene>
<dbReference type="OrthoDB" id="9776406at2"/>
<dbReference type="SUPFAM" id="SSF81301">
    <property type="entry name" value="Nucleotidyltransferase"/>
    <property type="match status" value="1"/>
</dbReference>
<dbReference type="Gene3D" id="1.20.120.330">
    <property type="entry name" value="Nucleotidyltransferases domain 2"/>
    <property type="match status" value="1"/>
</dbReference>